<proteinExistence type="predicted"/>
<reference evidence="1" key="1">
    <citation type="submission" date="2021-05" db="EMBL/GenBank/DDBJ databases">
        <authorList>
            <person name="Scholz U."/>
            <person name="Mascher M."/>
            <person name="Fiebig A."/>
        </authorList>
    </citation>
    <scope>NUCLEOTIDE SEQUENCE [LARGE SCALE GENOMIC DNA]</scope>
</reference>
<evidence type="ECO:0000313" key="2">
    <source>
        <dbReference type="Proteomes" id="UP001732700"/>
    </source>
</evidence>
<dbReference type="EnsemblPlants" id="AVESA.00010b.r2.1DG0164480.1">
    <property type="protein sequence ID" value="AVESA.00010b.r2.1DG0164480.1.CDS"/>
    <property type="gene ID" value="AVESA.00010b.r2.1DG0164480"/>
</dbReference>
<keyword evidence="2" id="KW-1185">Reference proteome</keyword>
<dbReference type="Proteomes" id="UP001732700">
    <property type="component" value="Chromosome 1D"/>
</dbReference>
<evidence type="ECO:0000313" key="1">
    <source>
        <dbReference type="EnsemblPlants" id="AVESA.00010b.r2.1DG0164480.1.CDS"/>
    </source>
</evidence>
<name>A0ACD5U260_AVESA</name>
<organism evidence="1 2">
    <name type="scientific">Avena sativa</name>
    <name type="common">Oat</name>
    <dbReference type="NCBI Taxonomy" id="4498"/>
    <lineage>
        <taxon>Eukaryota</taxon>
        <taxon>Viridiplantae</taxon>
        <taxon>Streptophyta</taxon>
        <taxon>Embryophyta</taxon>
        <taxon>Tracheophyta</taxon>
        <taxon>Spermatophyta</taxon>
        <taxon>Magnoliopsida</taxon>
        <taxon>Liliopsida</taxon>
        <taxon>Poales</taxon>
        <taxon>Poaceae</taxon>
        <taxon>BOP clade</taxon>
        <taxon>Pooideae</taxon>
        <taxon>Poodae</taxon>
        <taxon>Poeae</taxon>
        <taxon>Poeae Chloroplast Group 1 (Aveneae type)</taxon>
        <taxon>Aveninae</taxon>
        <taxon>Avena</taxon>
    </lineage>
</organism>
<protein>
    <submittedName>
        <fullName evidence="1">Uncharacterized protein</fullName>
    </submittedName>
</protein>
<accession>A0ACD5U260</accession>
<reference evidence="1" key="2">
    <citation type="submission" date="2025-09" db="UniProtKB">
        <authorList>
            <consortium name="EnsemblPlants"/>
        </authorList>
    </citation>
    <scope>IDENTIFICATION</scope>
</reference>
<sequence>MSSIAMTALHLHLVLLYNSRAADIHHTCVLTALELDGRSRSLALRLLLDGDVRASFDSAPAMGELPPGYRFYPTEEELVRFYLRHKLDGSRRDDIERVIPDADICSLDPWQLPEVYRGACAGDGEPWFYFCARQDREARGGRPSRTTPSGFWKAAGTPGLVYSADGRPLGTKKTMVFYRGRAPAGVKTDWKMNEYRAFDDDDDANADAPNPFLQARSEFTLCRLYTRSDSMRQFDRRPCTAARGSGSEDPASSSAAAAALANEDDEVGRGQKRKRQSATDGTSSSDADRSMEQLQQKQGGADEVLGDDLTDWAEFFDWF</sequence>